<evidence type="ECO:0000256" key="9">
    <source>
        <dbReference type="SAM" id="MobiDB-lite"/>
    </source>
</evidence>
<dbReference type="GO" id="GO:0044781">
    <property type="term" value="P:bacterial-type flagellum organization"/>
    <property type="evidence" value="ECO:0007669"/>
    <property type="project" value="InterPro"/>
</dbReference>
<dbReference type="PANTHER" id="PTHR38766:SF1">
    <property type="entry name" value="FLAGELLAR PROTEIN FLIO"/>
    <property type="match status" value="1"/>
</dbReference>
<dbReference type="GO" id="GO:0005886">
    <property type="term" value="C:plasma membrane"/>
    <property type="evidence" value="ECO:0007669"/>
    <property type="project" value="UniProtKB-SubCell"/>
</dbReference>
<feature type="region of interest" description="Disordered" evidence="9">
    <location>
        <begin position="107"/>
        <end position="133"/>
    </location>
</feature>
<evidence type="ECO:0000256" key="7">
    <source>
        <dbReference type="ARBA" id="ARBA00023143"/>
    </source>
</evidence>
<dbReference type="InterPro" id="IPR022781">
    <property type="entry name" value="Flagellar_biosynth_FliO"/>
</dbReference>
<organism evidence="11 12">
    <name type="scientific">Agrobacterium bohemicum</name>
    <dbReference type="NCBI Taxonomy" id="2052828"/>
    <lineage>
        <taxon>Bacteria</taxon>
        <taxon>Pseudomonadati</taxon>
        <taxon>Pseudomonadota</taxon>
        <taxon>Alphaproteobacteria</taxon>
        <taxon>Hyphomicrobiales</taxon>
        <taxon>Rhizobiaceae</taxon>
        <taxon>Rhizobium/Agrobacterium group</taxon>
        <taxon>Agrobacterium</taxon>
    </lineage>
</organism>
<keyword evidence="3" id="KW-1003">Cell membrane</keyword>
<comment type="caution">
    <text evidence="11">The sequence shown here is derived from an EMBL/GenBank/DDBJ whole genome shotgun (WGS) entry which is preliminary data.</text>
</comment>
<comment type="similarity">
    <text evidence="8">Belongs to the FliO/MopB family.</text>
</comment>
<sequence length="398" mass="42150">MIDSDFISTYGNNLIIAVVGVGVALLLMAIILWLIRRRGGSSPFIRGGKNRQPRLQVLDATAVDARRRLVLVRRDNVEHLVMIGGPTDIVIESGIGAIPIMRDVRDPQDDLLPSPPAEKAIASNRPRALTSAKEEEIRPVAPVAMQTPVAAVAPQQKPEPRPAPAPTPAAPQRPVVAAQPKPTPPVAAPIVATPAPPASRPAVQPTAQAAPEIVSVPKPMAREPLAAPVTPSVVPAVTAASLQSEPVAKSSVPEPFSQERLQQKPFVMTPTAMSAPEPVIDQNNAVDFLDAARERVLPTFSNSAPMTASANIAKPEPLAPGENGAVFGDQLTSDFESFLEAEIAKNNATDAPDVSLEPRKHPEFSEPVAPPAPSATTDQDVQKEMARIFGEMAVTRDK</sequence>
<evidence type="ECO:0000256" key="6">
    <source>
        <dbReference type="ARBA" id="ARBA00023136"/>
    </source>
</evidence>
<keyword evidence="6 10" id="KW-0472">Membrane</keyword>
<evidence type="ECO:0000256" key="1">
    <source>
        <dbReference type="ARBA" id="ARBA00004117"/>
    </source>
</evidence>
<evidence type="ECO:0000256" key="8">
    <source>
        <dbReference type="ARBA" id="ARBA00037937"/>
    </source>
</evidence>
<keyword evidence="5 10" id="KW-1133">Transmembrane helix</keyword>
<dbReference type="AlphaFoldDB" id="A0A135P5I7"/>
<feature type="region of interest" description="Disordered" evidence="9">
    <location>
        <begin position="346"/>
        <end position="382"/>
    </location>
</feature>
<evidence type="ECO:0000256" key="2">
    <source>
        <dbReference type="ARBA" id="ARBA00004236"/>
    </source>
</evidence>
<keyword evidence="7" id="KW-0975">Bacterial flagellum</keyword>
<keyword evidence="4 10" id="KW-0812">Transmembrane</keyword>
<name>A0A135P5I7_9HYPH</name>
<evidence type="ECO:0000256" key="10">
    <source>
        <dbReference type="SAM" id="Phobius"/>
    </source>
</evidence>
<dbReference type="GO" id="GO:0009425">
    <property type="term" value="C:bacterial-type flagellum basal body"/>
    <property type="evidence" value="ECO:0007669"/>
    <property type="project" value="UniProtKB-SubCell"/>
</dbReference>
<dbReference type="STRING" id="2052828.ATO67_01325"/>
<dbReference type="EMBL" id="LNUW01000015">
    <property type="protein sequence ID" value="KXG86694.1"/>
    <property type="molecule type" value="Genomic_DNA"/>
</dbReference>
<evidence type="ECO:0000256" key="3">
    <source>
        <dbReference type="ARBA" id="ARBA00022475"/>
    </source>
</evidence>
<dbReference type="InterPro" id="IPR052205">
    <property type="entry name" value="FliO/MopB"/>
</dbReference>
<feature type="region of interest" description="Disordered" evidence="9">
    <location>
        <begin position="150"/>
        <end position="182"/>
    </location>
</feature>
<evidence type="ECO:0000313" key="11">
    <source>
        <dbReference type="EMBL" id="KXG86694.1"/>
    </source>
</evidence>
<evidence type="ECO:0000313" key="12">
    <source>
        <dbReference type="Proteomes" id="UP000070498"/>
    </source>
</evidence>
<keyword evidence="12" id="KW-1185">Reference proteome</keyword>
<dbReference type="PANTHER" id="PTHR38766">
    <property type="entry name" value="FLAGELLAR PROTEIN FLIO"/>
    <property type="match status" value="1"/>
</dbReference>
<dbReference type="RefSeq" id="WP_067643229.1">
    <property type="nucleotide sequence ID" value="NZ_KQ961023.1"/>
</dbReference>
<evidence type="ECO:0000256" key="4">
    <source>
        <dbReference type="ARBA" id="ARBA00022692"/>
    </source>
</evidence>
<dbReference type="Proteomes" id="UP000070498">
    <property type="component" value="Unassembled WGS sequence"/>
</dbReference>
<feature type="transmembrane region" description="Helical" evidence="10">
    <location>
        <begin position="14"/>
        <end position="35"/>
    </location>
</feature>
<accession>A0A135P5I7</accession>
<evidence type="ECO:0008006" key="13">
    <source>
        <dbReference type="Google" id="ProtNLM"/>
    </source>
</evidence>
<feature type="compositionally biased region" description="Pro residues" evidence="9">
    <location>
        <begin position="161"/>
        <end position="171"/>
    </location>
</feature>
<comment type="subcellular location">
    <subcellularLocation>
        <location evidence="1">Bacterial flagellum basal body</location>
    </subcellularLocation>
    <subcellularLocation>
        <location evidence="2">Cell membrane</location>
    </subcellularLocation>
</comment>
<protein>
    <recommendedName>
        <fullName evidence="13">Flagellar biosynthesis protein FliO</fullName>
    </recommendedName>
</protein>
<proteinExistence type="inferred from homology"/>
<dbReference type="Pfam" id="PF04347">
    <property type="entry name" value="FliO"/>
    <property type="match status" value="1"/>
</dbReference>
<evidence type="ECO:0000256" key="5">
    <source>
        <dbReference type="ARBA" id="ARBA00022989"/>
    </source>
</evidence>
<reference evidence="11 12" key="1">
    <citation type="submission" date="2015-11" db="EMBL/GenBank/DDBJ databases">
        <title>Draft genome sequence of Agrobacterium sp. R89-1.</title>
        <authorList>
            <person name="Zahradnik J."/>
            <person name="Kyslikova E."/>
            <person name="Palyzova A."/>
            <person name="Kyslik P."/>
        </authorList>
    </citation>
    <scope>NUCLEOTIDE SEQUENCE [LARGE SCALE GENOMIC DNA]</scope>
    <source>
        <strain evidence="11 12">R89-1</strain>
    </source>
</reference>
<gene>
    <name evidence="11" type="ORF">ATO67_01325</name>
</gene>